<evidence type="ECO:0000313" key="2">
    <source>
        <dbReference type="Proteomes" id="UP001519460"/>
    </source>
</evidence>
<dbReference type="AlphaFoldDB" id="A0ABD0JDI2"/>
<name>A0ABD0JDI2_9CAEN</name>
<sequence>MTIATTMITITAVKPPTMAASDGESPVVDALGVFAFPSEPFTGVSSGRNVPPVAVAIAQAKITVVIATMKFVSIVATLLYNACVASESCKHTPAMGGCVETLSHAATRQKVAELSYVSTRFPKHDLPFILSVG</sequence>
<evidence type="ECO:0000313" key="1">
    <source>
        <dbReference type="EMBL" id="KAK7469702.1"/>
    </source>
</evidence>
<dbReference type="Proteomes" id="UP001519460">
    <property type="component" value="Unassembled WGS sequence"/>
</dbReference>
<accession>A0ABD0JDI2</accession>
<dbReference type="EMBL" id="JACVVK020000507">
    <property type="protein sequence ID" value="KAK7469702.1"/>
    <property type="molecule type" value="Genomic_DNA"/>
</dbReference>
<keyword evidence="2" id="KW-1185">Reference proteome</keyword>
<reference evidence="1 2" key="1">
    <citation type="journal article" date="2023" name="Sci. Data">
        <title>Genome assembly of the Korean intertidal mud-creeper Batillaria attramentaria.</title>
        <authorList>
            <person name="Patra A.K."/>
            <person name="Ho P.T."/>
            <person name="Jun S."/>
            <person name="Lee S.J."/>
            <person name="Kim Y."/>
            <person name="Won Y.J."/>
        </authorList>
    </citation>
    <scope>NUCLEOTIDE SEQUENCE [LARGE SCALE GENOMIC DNA]</scope>
    <source>
        <strain evidence="1">Wonlab-2016</strain>
    </source>
</reference>
<comment type="caution">
    <text evidence="1">The sequence shown here is derived from an EMBL/GenBank/DDBJ whole genome shotgun (WGS) entry which is preliminary data.</text>
</comment>
<organism evidence="1 2">
    <name type="scientific">Batillaria attramentaria</name>
    <dbReference type="NCBI Taxonomy" id="370345"/>
    <lineage>
        <taxon>Eukaryota</taxon>
        <taxon>Metazoa</taxon>
        <taxon>Spiralia</taxon>
        <taxon>Lophotrochozoa</taxon>
        <taxon>Mollusca</taxon>
        <taxon>Gastropoda</taxon>
        <taxon>Caenogastropoda</taxon>
        <taxon>Sorbeoconcha</taxon>
        <taxon>Cerithioidea</taxon>
        <taxon>Batillariidae</taxon>
        <taxon>Batillaria</taxon>
    </lineage>
</organism>
<gene>
    <name evidence="1" type="ORF">BaRGS_00036284</name>
</gene>
<protein>
    <submittedName>
        <fullName evidence="1">Uncharacterized protein</fullName>
    </submittedName>
</protein>
<proteinExistence type="predicted"/>